<feature type="binding site" evidence="5">
    <location>
        <position position="54"/>
    </location>
    <ligand>
        <name>Ca(2+)</name>
        <dbReference type="ChEBI" id="CHEBI:29108"/>
    </ligand>
</feature>
<keyword evidence="8" id="KW-0443">Lipid metabolism</keyword>
<evidence type="ECO:0000313" key="11">
    <source>
        <dbReference type="RefSeq" id="XP_006018897.2"/>
    </source>
</evidence>
<dbReference type="GO" id="GO:0005509">
    <property type="term" value="F:calcium ion binding"/>
    <property type="evidence" value="ECO:0007669"/>
    <property type="project" value="InterPro"/>
</dbReference>
<evidence type="ECO:0000256" key="3">
    <source>
        <dbReference type="ARBA" id="ARBA00023157"/>
    </source>
</evidence>
<reference evidence="11" key="1">
    <citation type="submission" date="2025-08" db="UniProtKB">
        <authorList>
            <consortium name="RefSeq"/>
        </authorList>
    </citation>
    <scope>IDENTIFICATION</scope>
</reference>
<dbReference type="Pfam" id="PF00068">
    <property type="entry name" value="Phospholip_A2_1"/>
    <property type="match status" value="1"/>
</dbReference>
<evidence type="ECO:0000256" key="5">
    <source>
        <dbReference type="PIRSR" id="PIRSR601211-2"/>
    </source>
</evidence>
<comment type="similarity">
    <text evidence="7">Belongs to the phospholipase A2 family.</text>
</comment>
<feature type="domain" description="Phospholipase A2-like central" evidence="9">
    <location>
        <begin position="24"/>
        <end position="142"/>
    </location>
</feature>
<feature type="disulfide bond" evidence="6">
    <location>
        <begin position="51"/>
        <end position="67"/>
    </location>
</feature>
<comment type="cofactor">
    <cofactor evidence="5">
        <name>Ca(2+)</name>
        <dbReference type="ChEBI" id="CHEBI:29108"/>
    </cofactor>
    <text evidence="5">Binds 1 Ca(2+) ion per subunit.</text>
</comment>
<dbReference type="InterPro" id="IPR001211">
    <property type="entry name" value="PLA2"/>
</dbReference>
<feature type="signal peptide" evidence="8">
    <location>
        <begin position="1"/>
        <end position="23"/>
    </location>
</feature>
<comment type="catalytic activity">
    <reaction evidence="8">
        <text>a 1,2-diacyl-sn-glycero-3-phosphocholine + H2O = a 1-acyl-sn-glycero-3-phosphocholine + a fatty acid + H(+)</text>
        <dbReference type="Rhea" id="RHEA:15801"/>
        <dbReference type="ChEBI" id="CHEBI:15377"/>
        <dbReference type="ChEBI" id="CHEBI:15378"/>
        <dbReference type="ChEBI" id="CHEBI:28868"/>
        <dbReference type="ChEBI" id="CHEBI:57643"/>
        <dbReference type="ChEBI" id="CHEBI:58168"/>
        <dbReference type="EC" id="3.1.1.4"/>
    </reaction>
</comment>
<keyword evidence="8" id="KW-0732">Signal</keyword>
<dbReference type="PROSITE" id="PS00118">
    <property type="entry name" value="PA2_HIS"/>
    <property type="match status" value="1"/>
</dbReference>
<evidence type="ECO:0000256" key="7">
    <source>
        <dbReference type="RuleBase" id="RU003654"/>
    </source>
</evidence>
<dbReference type="PRINTS" id="PR00389">
    <property type="entry name" value="PHPHLIPASEA2"/>
</dbReference>
<dbReference type="SUPFAM" id="SSF48619">
    <property type="entry name" value="Phospholipase A2, PLA2"/>
    <property type="match status" value="1"/>
</dbReference>
<dbReference type="InParanoid" id="A0A1U7RTU3"/>
<keyword evidence="10" id="KW-1185">Reference proteome</keyword>
<dbReference type="CDD" id="cd00125">
    <property type="entry name" value="PLA2c"/>
    <property type="match status" value="1"/>
</dbReference>
<organism evidence="10 11">
    <name type="scientific">Alligator sinensis</name>
    <name type="common">Chinese alligator</name>
    <dbReference type="NCBI Taxonomy" id="38654"/>
    <lineage>
        <taxon>Eukaryota</taxon>
        <taxon>Metazoa</taxon>
        <taxon>Chordata</taxon>
        <taxon>Craniata</taxon>
        <taxon>Vertebrata</taxon>
        <taxon>Euteleostomi</taxon>
        <taxon>Archelosauria</taxon>
        <taxon>Archosauria</taxon>
        <taxon>Crocodylia</taxon>
        <taxon>Alligatoridae</taxon>
        <taxon>Alligatorinae</taxon>
        <taxon>Alligator</taxon>
    </lineage>
</organism>
<dbReference type="InterPro" id="IPR033113">
    <property type="entry name" value="PLA2_histidine"/>
</dbReference>
<dbReference type="GeneID" id="102373710"/>
<dbReference type="InterPro" id="IPR036444">
    <property type="entry name" value="PLipase_A2_dom_sf"/>
</dbReference>
<keyword evidence="2 8" id="KW-0964">Secreted</keyword>
<proteinExistence type="inferred from homology"/>
<keyword evidence="3 6" id="KW-1015">Disulfide bond</keyword>
<feature type="active site" evidence="4">
    <location>
        <position position="115"/>
    </location>
</feature>
<dbReference type="RefSeq" id="XP_006018897.2">
    <property type="nucleotide sequence ID" value="XM_006018835.3"/>
</dbReference>
<gene>
    <name evidence="11" type="primary">LOC102373710</name>
</gene>
<dbReference type="GO" id="GO:0047498">
    <property type="term" value="F:calcium-dependent phospholipase A2 activity"/>
    <property type="evidence" value="ECO:0007669"/>
    <property type="project" value="TreeGrafter"/>
</dbReference>
<feature type="disulfide bond" evidence="6">
    <location>
        <begin position="100"/>
        <end position="112"/>
    </location>
</feature>
<name>A0A1U7RTU3_ALLSI</name>
<dbReference type="GO" id="GO:0006644">
    <property type="term" value="P:phospholipid metabolic process"/>
    <property type="evidence" value="ECO:0007669"/>
    <property type="project" value="InterPro"/>
</dbReference>
<feature type="active site" evidence="4">
    <location>
        <position position="70"/>
    </location>
</feature>
<evidence type="ECO:0000256" key="8">
    <source>
        <dbReference type="RuleBase" id="RU361236"/>
    </source>
</evidence>
<dbReference type="KEGG" id="asn:102373710"/>
<dbReference type="AlphaFoldDB" id="A0A1U7RTU3"/>
<feature type="chain" id="PRO_5010399901" description="Phospholipase A2" evidence="8">
    <location>
        <begin position="24"/>
        <end position="148"/>
    </location>
</feature>
<keyword evidence="5" id="KW-0479">Metal-binding</keyword>
<dbReference type="FunFam" id="1.20.90.10:FF:000001">
    <property type="entry name" value="Basic phospholipase A2 homolog"/>
    <property type="match status" value="1"/>
</dbReference>
<dbReference type="EC" id="3.1.1.4" evidence="8"/>
<feature type="disulfide bond" evidence="6">
    <location>
        <begin position="66"/>
        <end position="121"/>
    </location>
</feature>
<dbReference type="PANTHER" id="PTHR11716">
    <property type="entry name" value="PHOSPHOLIPASE A2 FAMILY MEMBER"/>
    <property type="match status" value="1"/>
</dbReference>
<dbReference type="PROSITE" id="PS51257">
    <property type="entry name" value="PROKAR_LIPOPROTEIN"/>
    <property type="match status" value="1"/>
</dbReference>
<accession>A0A1U7RTU3</accession>
<evidence type="ECO:0000313" key="10">
    <source>
        <dbReference type="Proteomes" id="UP000189705"/>
    </source>
</evidence>
<comment type="subcellular location">
    <subcellularLocation>
        <location evidence="1 8">Secreted</location>
    </subcellularLocation>
</comment>
<feature type="disulfide bond" evidence="6">
    <location>
        <begin position="73"/>
        <end position="114"/>
    </location>
</feature>
<evidence type="ECO:0000259" key="9">
    <source>
        <dbReference type="SMART" id="SM00085"/>
    </source>
</evidence>
<dbReference type="STRING" id="38654.A0A1U7RTU3"/>
<feature type="binding site" evidence="5">
    <location>
        <position position="71"/>
    </location>
    <ligand>
        <name>Ca(2+)</name>
        <dbReference type="ChEBI" id="CHEBI:29108"/>
    </ligand>
</feature>
<dbReference type="Proteomes" id="UP000189705">
    <property type="component" value="Unplaced"/>
</dbReference>
<keyword evidence="5 8" id="KW-0106">Calcium</keyword>
<dbReference type="GO" id="GO:0016042">
    <property type="term" value="P:lipid catabolic process"/>
    <property type="evidence" value="ECO:0007669"/>
    <property type="project" value="InterPro"/>
</dbReference>
<dbReference type="OrthoDB" id="5841574at2759"/>
<feature type="binding site" evidence="5">
    <location>
        <position position="52"/>
    </location>
    <ligand>
        <name>Ca(2+)</name>
        <dbReference type="ChEBI" id="CHEBI:29108"/>
    </ligand>
</feature>
<dbReference type="GO" id="GO:0050482">
    <property type="term" value="P:arachidonate secretion"/>
    <property type="evidence" value="ECO:0007669"/>
    <property type="project" value="InterPro"/>
</dbReference>
<feature type="disulfide bond" evidence="6">
    <location>
        <begin position="82"/>
        <end position="107"/>
    </location>
</feature>
<dbReference type="eggNOG" id="KOG4087">
    <property type="taxonomic scope" value="Eukaryota"/>
</dbReference>
<evidence type="ECO:0000256" key="4">
    <source>
        <dbReference type="PIRSR" id="PIRSR601211-1"/>
    </source>
</evidence>
<dbReference type="InterPro" id="IPR016090">
    <property type="entry name" value="PLA2-like_dom"/>
</dbReference>
<dbReference type="Gene3D" id="1.20.90.10">
    <property type="entry name" value="Phospholipase A2 domain"/>
    <property type="match status" value="1"/>
</dbReference>
<evidence type="ECO:0000256" key="1">
    <source>
        <dbReference type="ARBA" id="ARBA00004613"/>
    </source>
</evidence>
<evidence type="ECO:0000256" key="6">
    <source>
        <dbReference type="PIRSR" id="PIRSR601211-3"/>
    </source>
</evidence>
<dbReference type="GO" id="GO:0005576">
    <property type="term" value="C:extracellular region"/>
    <property type="evidence" value="ECO:0007669"/>
    <property type="project" value="UniProtKB-SubCell"/>
</dbReference>
<evidence type="ECO:0000256" key="2">
    <source>
        <dbReference type="ARBA" id="ARBA00022525"/>
    </source>
</evidence>
<dbReference type="PANTHER" id="PTHR11716:SF6">
    <property type="entry name" value="PHOSPHOLIPASE A2 HOMOLOG OTOCONIN-22"/>
    <property type="match status" value="1"/>
</dbReference>
<sequence>MARMGHCLIFVLTFACGVTLVSSIATQFDELIRLTTFTHSLANFSNYGCHCGPGTQGVPVDPIDKCCHGHDCCYNKAQMFGCTPDTHRYRFYANGDKIKCVKSRDQCEKMVCECDQKAASCFRKQLFSYNPMFQNHPTMRCRGPRPFC</sequence>
<keyword evidence="8" id="KW-0378">Hydrolase</keyword>
<dbReference type="GO" id="GO:0005543">
    <property type="term" value="F:phospholipid binding"/>
    <property type="evidence" value="ECO:0007669"/>
    <property type="project" value="TreeGrafter"/>
</dbReference>
<dbReference type="SMART" id="SM00085">
    <property type="entry name" value="PA2c"/>
    <property type="match status" value="1"/>
</dbReference>
<protein>
    <recommendedName>
        <fullName evidence="8">Phospholipase A2</fullName>
        <ecNumber evidence="8">3.1.1.4</ecNumber>
    </recommendedName>
</protein>